<dbReference type="CDD" id="cd06587">
    <property type="entry name" value="VOC"/>
    <property type="match status" value="1"/>
</dbReference>
<dbReference type="InterPro" id="IPR041581">
    <property type="entry name" value="Glyoxalase_6"/>
</dbReference>
<proteinExistence type="predicted"/>
<organism evidence="2">
    <name type="scientific">Streptomyces sp. R28</name>
    <dbReference type="NCBI Taxonomy" id="3238628"/>
    <lineage>
        <taxon>Bacteria</taxon>
        <taxon>Bacillati</taxon>
        <taxon>Actinomycetota</taxon>
        <taxon>Actinomycetes</taxon>
        <taxon>Kitasatosporales</taxon>
        <taxon>Streptomycetaceae</taxon>
        <taxon>Streptomyces</taxon>
    </lineage>
</organism>
<dbReference type="PANTHER" id="PTHR35908">
    <property type="entry name" value="HYPOTHETICAL FUSION PROTEIN"/>
    <property type="match status" value="1"/>
</dbReference>
<dbReference type="Gene3D" id="3.10.180.10">
    <property type="entry name" value="2,3-Dihydroxybiphenyl 1,2-Dioxygenase, domain 1"/>
    <property type="match status" value="1"/>
</dbReference>
<dbReference type="SUPFAM" id="SSF54593">
    <property type="entry name" value="Glyoxalase/Bleomycin resistance protein/Dihydroxybiphenyl dioxygenase"/>
    <property type="match status" value="1"/>
</dbReference>
<gene>
    <name evidence="2" type="ORF">AB5J49_42335</name>
</gene>
<evidence type="ECO:0000259" key="1">
    <source>
        <dbReference type="PROSITE" id="PS51819"/>
    </source>
</evidence>
<accession>A0AB39QAZ5</accession>
<dbReference type="RefSeq" id="WP_369174185.1">
    <property type="nucleotide sequence ID" value="NZ_CP163439.1"/>
</dbReference>
<dbReference type="AlphaFoldDB" id="A0AB39QAZ5"/>
<feature type="domain" description="VOC" evidence="1">
    <location>
        <begin position="15"/>
        <end position="132"/>
    </location>
</feature>
<protein>
    <submittedName>
        <fullName evidence="2">VOC family protein</fullName>
    </submittedName>
</protein>
<dbReference type="PANTHER" id="PTHR35908:SF1">
    <property type="entry name" value="CONSERVED PROTEIN"/>
    <property type="match status" value="1"/>
</dbReference>
<evidence type="ECO:0000313" key="2">
    <source>
        <dbReference type="EMBL" id="XDQ39461.1"/>
    </source>
</evidence>
<name>A0AB39QAZ5_9ACTN</name>
<dbReference type="EMBL" id="CP163439">
    <property type="protein sequence ID" value="XDQ39461.1"/>
    <property type="molecule type" value="Genomic_DNA"/>
</dbReference>
<dbReference type="PROSITE" id="PS51819">
    <property type="entry name" value="VOC"/>
    <property type="match status" value="1"/>
</dbReference>
<dbReference type="InterPro" id="IPR029068">
    <property type="entry name" value="Glyas_Bleomycin-R_OHBP_Dase"/>
</dbReference>
<dbReference type="Pfam" id="PF18029">
    <property type="entry name" value="Glyoxalase_6"/>
    <property type="match status" value="1"/>
</dbReference>
<dbReference type="InterPro" id="IPR037523">
    <property type="entry name" value="VOC_core"/>
</dbReference>
<reference evidence="2" key="1">
    <citation type="submission" date="2024-07" db="EMBL/GenBank/DDBJ databases">
        <authorList>
            <person name="Yu S.T."/>
        </authorList>
    </citation>
    <scope>NUCLEOTIDE SEQUENCE</scope>
    <source>
        <strain evidence="2">R28</strain>
    </source>
</reference>
<sequence length="132" mass="14811">MAIIPSERKWLVEFRRRTIVFETADLDAESAFWAGLLDGTVDAKDTWHNIWVDGDWHLAVQFAPGHVPPVWPDDGSSQQVHLDFYLDDLEGAHAKVLELGGKLVKSADDPDARTGFRVYTDPAGHPFCLAWP</sequence>